<name>A0A026WI22_OOCBI</name>
<dbReference type="AlphaFoldDB" id="A0A026WI22"/>
<accession>A0A026WI22</accession>
<sequence>MMPPGTNNRVHFVSPARGNNGADGRWRGGGGKGGAPGKKKTSAFSRKGGSTEQAEEEEEENRREERAKGSEEEVMEESRGWEGEFVLGGGVTTRREREQRVERLGKRGGG</sequence>
<dbReference type="Proteomes" id="UP000053097">
    <property type="component" value="Unassembled WGS sequence"/>
</dbReference>
<evidence type="ECO:0000313" key="3">
    <source>
        <dbReference type="Proteomes" id="UP000053097"/>
    </source>
</evidence>
<organism evidence="2 3">
    <name type="scientific">Ooceraea biroi</name>
    <name type="common">Clonal raider ant</name>
    <name type="synonym">Cerapachys biroi</name>
    <dbReference type="NCBI Taxonomy" id="2015173"/>
    <lineage>
        <taxon>Eukaryota</taxon>
        <taxon>Metazoa</taxon>
        <taxon>Ecdysozoa</taxon>
        <taxon>Arthropoda</taxon>
        <taxon>Hexapoda</taxon>
        <taxon>Insecta</taxon>
        <taxon>Pterygota</taxon>
        <taxon>Neoptera</taxon>
        <taxon>Endopterygota</taxon>
        <taxon>Hymenoptera</taxon>
        <taxon>Apocrita</taxon>
        <taxon>Aculeata</taxon>
        <taxon>Formicoidea</taxon>
        <taxon>Formicidae</taxon>
        <taxon>Dorylinae</taxon>
        <taxon>Ooceraea</taxon>
    </lineage>
</organism>
<keyword evidence="3" id="KW-1185">Reference proteome</keyword>
<feature type="compositionally biased region" description="Gly residues" evidence="1">
    <location>
        <begin position="27"/>
        <end position="36"/>
    </location>
</feature>
<evidence type="ECO:0000313" key="2">
    <source>
        <dbReference type="EMBL" id="EZA54754.1"/>
    </source>
</evidence>
<reference evidence="2 3" key="1">
    <citation type="journal article" date="2014" name="Curr. Biol.">
        <title>The genome of the clonal raider ant Cerapachys biroi.</title>
        <authorList>
            <person name="Oxley P.R."/>
            <person name="Ji L."/>
            <person name="Fetter-Pruneda I."/>
            <person name="McKenzie S.K."/>
            <person name="Li C."/>
            <person name="Hu H."/>
            <person name="Zhang G."/>
            <person name="Kronauer D.J."/>
        </authorList>
    </citation>
    <scope>NUCLEOTIDE SEQUENCE [LARGE SCALE GENOMIC DNA]</scope>
</reference>
<proteinExistence type="predicted"/>
<feature type="region of interest" description="Disordered" evidence="1">
    <location>
        <begin position="1"/>
        <end position="110"/>
    </location>
</feature>
<dbReference type="EMBL" id="KK107238">
    <property type="protein sequence ID" value="EZA54754.1"/>
    <property type="molecule type" value="Genomic_DNA"/>
</dbReference>
<gene>
    <name evidence="2" type="ORF">X777_05039</name>
</gene>
<feature type="compositionally biased region" description="Basic and acidic residues" evidence="1">
    <location>
        <begin position="60"/>
        <end position="82"/>
    </location>
</feature>
<evidence type="ECO:0000256" key="1">
    <source>
        <dbReference type="SAM" id="MobiDB-lite"/>
    </source>
</evidence>
<protein>
    <submittedName>
        <fullName evidence="2">Uncharacterized protein</fullName>
    </submittedName>
</protein>
<feature type="compositionally biased region" description="Polar residues" evidence="1">
    <location>
        <begin position="42"/>
        <end position="52"/>
    </location>
</feature>
<feature type="compositionally biased region" description="Basic and acidic residues" evidence="1">
    <location>
        <begin position="93"/>
        <end position="110"/>
    </location>
</feature>